<dbReference type="Gene3D" id="1.20.1540.10">
    <property type="entry name" value="Rhomboid-like"/>
    <property type="match status" value="1"/>
</dbReference>
<feature type="transmembrane region" description="Helical" evidence="7">
    <location>
        <begin position="135"/>
        <end position="155"/>
    </location>
</feature>
<dbReference type="PANTHER" id="PTHR43731:SF14">
    <property type="entry name" value="PRESENILIN-ASSOCIATED RHOMBOID-LIKE PROTEIN, MITOCHONDRIAL"/>
    <property type="match status" value="1"/>
</dbReference>
<dbReference type="InterPro" id="IPR050925">
    <property type="entry name" value="Rhomboid_protease_S54"/>
</dbReference>
<sequence>MDINQTVIIIIITGVVTYMGWQNRALQERLIFWPPAIKDGQYERFVTHGFIHADGMHLLFNMFTFYFFGRIIEEFYRQYLGGAGFVLFYLSAIVVAMLPSYVQNKDNRHYASLGASGAVTAVLFAYILFAPWQLLYIFGVIPIPSIVFAVLYIVFSIQAHKRASDNINHSAHLYGALYGVILTIVLEPKVVTYFWHQLLNPGWF</sequence>
<reference evidence="9" key="1">
    <citation type="journal article" date="2014" name="Int. J. Syst. Evol. Microbiol.">
        <title>Complete genome sequence of Corynebacterium casei LMG S-19264T (=DSM 44701T), isolated from a smear-ripened cheese.</title>
        <authorList>
            <consortium name="US DOE Joint Genome Institute (JGI-PGF)"/>
            <person name="Walter F."/>
            <person name="Albersmeier A."/>
            <person name="Kalinowski J."/>
            <person name="Ruckert C."/>
        </authorList>
    </citation>
    <scope>NUCLEOTIDE SEQUENCE</scope>
    <source>
        <strain evidence="9">CGMCC 1.12181</strain>
    </source>
</reference>
<reference evidence="9" key="2">
    <citation type="submission" date="2020-09" db="EMBL/GenBank/DDBJ databases">
        <authorList>
            <person name="Sun Q."/>
            <person name="Zhou Y."/>
        </authorList>
    </citation>
    <scope>NUCLEOTIDE SEQUENCE</scope>
    <source>
        <strain evidence="9">CGMCC 1.12181</strain>
    </source>
</reference>
<dbReference type="InterPro" id="IPR035952">
    <property type="entry name" value="Rhomboid-like_sf"/>
</dbReference>
<feature type="transmembrane region" description="Helical" evidence="7">
    <location>
        <begin position="6"/>
        <end position="24"/>
    </location>
</feature>
<organism evidence="9 10">
    <name type="scientific">Marinicella pacifica</name>
    <dbReference type="NCBI Taxonomy" id="1171543"/>
    <lineage>
        <taxon>Bacteria</taxon>
        <taxon>Pseudomonadati</taxon>
        <taxon>Pseudomonadota</taxon>
        <taxon>Gammaproteobacteria</taxon>
        <taxon>Lysobacterales</taxon>
        <taxon>Marinicellaceae</taxon>
        <taxon>Marinicella</taxon>
    </lineage>
</organism>
<feature type="transmembrane region" description="Helical" evidence="7">
    <location>
        <begin position="110"/>
        <end position="129"/>
    </location>
</feature>
<evidence type="ECO:0000313" key="9">
    <source>
        <dbReference type="EMBL" id="GGF89561.1"/>
    </source>
</evidence>
<evidence type="ECO:0000256" key="3">
    <source>
        <dbReference type="ARBA" id="ARBA00022692"/>
    </source>
</evidence>
<evidence type="ECO:0000256" key="4">
    <source>
        <dbReference type="ARBA" id="ARBA00022801"/>
    </source>
</evidence>
<dbReference type="GO" id="GO:0006508">
    <property type="term" value="P:proteolysis"/>
    <property type="evidence" value="ECO:0007669"/>
    <property type="project" value="UniProtKB-KW"/>
</dbReference>
<feature type="transmembrane region" description="Helical" evidence="7">
    <location>
        <begin position="45"/>
        <end position="67"/>
    </location>
</feature>
<keyword evidence="5 7" id="KW-1133">Transmembrane helix</keyword>
<evidence type="ECO:0000256" key="1">
    <source>
        <dbReference type="ARBA" id="ARBA00004141"/>
    </source>
</evidence>
<keyword evidence="10" id="KW-1185">Reference proteome</keyword>
<dbReference type="InterPro" id="IPR022764">
    <property type="entry name" value="Peptidase_S54_rhomboid_dom"/>
</dbReference>
<evidence type="ECO:0000313" key="10">
    <source>
        <dbReference type="Proteomes" id="UP000605253"/>
    </source>
</evidence>
<dbReference type="GO" id="GO:0004252">
    <property type="term" value="F:serine-type endopeptidase activity"/>
    <property type="evidence" value="ECO:0007669"/>
    <property type="project" value="InterPro"/>
</dbReference>
<name>A0A917FMB5_9GAMM</name>
<evidence type="ECO:0000256" key="5">
    <source>
        <dbReference type="ARBA" id="ARBA00022989"/>
    </source>
</evidence>
<dbReference type="AlphaFoldDB" id="A0A917FMB5"/>
<dbReference type="GO" id="GO:0016020">
    <property type="term" value="C:membrane"/>
    <property type="evidence" value="ECO:0007669"/>
    <property type="project" value="UniProtKB-SubCell"/>
</dbReference>
<gene>
    <name evidence="9" type="ORF">GCM10011365_08430</name>
</gene>
<dbReference type="SUPFAM" id="SSF144091">
    <property type="entry name" value="Rhomboid-like"/>
    <property type="match status" value="1"/>
</dbReference>
<accession>A0A917FMB5</accession>
<proteinExistence type="inferred from homology"/>
<comment type="similarity">
    <text evidence="2">Belongs to the peptidase S54 family.</text>
</comment>
<keyword evidence="6 7" id="KW-0472">Membrane</keyword>
<protein>
    <submittedName>
        <fullName evidence="9">Rhomboid family intramembrane serine protease</fullName>
    </submittedName>
</protein>
<feature type="transmembrane region" description="Helical" evidence="7">
    <location>
        <begin position="176"/>
        <end position="195"/>
    </location>
</feature>
<dbReference type="Pfam" id="PF01694">
    <property type="entry name" value="Rhomboid"/>
    <property type="match status" value="1"/>
</dbReference>
<keyword evidence="9" id="KW-0645">Protease</keyword>
<comment type="subcellular location">
    <subcellularLocation>
        <location evidence="1">Membrane</location>
        <topology evidence="1">Multi-pass membrane protein</topology>
    </subcellularLocation>
</comment>
<keyword evidence="3 7" id="KW-0812">Transmembrane</keyword>
<evidence type="ECO:0000256" key="7">
    <source>
        <dbReference type="SAM" id="Phobius"/>
    </source>
</evidence>
<feature type="transmembrane region" description="Helical" evidence="7">
    <location>
        <begin position="79"/>
        <end position="98"/>
    </location>
</feature>
<feature type="domain" description="Peptidase S54 rhomboid" evidence="8">
    <location>
        <begin position="40"/>
        <end position="186"/>
    </location>
</feature>
<dbReference type="EMBL" id="BMEO01000003">
    <property type="protein sequence ID" value="GGF89561.1"/>
    <property type="molecule type" value="Genomic_DNA"/>
</dbReference>
<comment type="caution">
    <text evidence="9">The sequence shown here is derived from an EMBL/GenBank/DDBJ whole genome shotgun (WGS) entry which is preliminary data.</text>
</comment>
<dbReference type="Proteomes" id="UP000605253">
    <property type="component" value="Unassembled WGS sequence"/>
</dbReference>
<evidence type="ECO:0000256" key="6">
    <source>
        <dbReference type="ARBA" id="ARBA00023136"/>
    </source>
</evidence>
<dbReference type="PANTHER" id="PTHR43731">
    <property type="entry name" value="RHOMBOID PROTEASE"/>
    <property type="match status" value="1"/>
</dbReference>
<evidence type="ECO:0000259" key="8">
    <source>
        <dbReference type="Pfam" id="PF01694"/>
    </source>
</evidence>
<evidence type="ECO:0000256" key="2">
    <source>
        <dbReference type="ARBA" id="ARBA00009045"/>
    </source>
</evidence>
<keyword evidence="4" id="KW-0378">Hydrolase</keyword>